<comment type="caution">
    <text evidence="1">The sequence shown here is derived from an EMBL/GenBank/DDBJ whole genome shotgun (WGS) entry which is preliminary data.</text>
</comment>
<dbReference type="AlphaFoldDB" id="A0A0F9W2K3"/>
<name>A0A0F9W2K3_9ZZZZ</name>
<sequence>MRYGNRSSWLSPHNTAPRVRAELQASQESTRALAARYGLNVKTVAKWGSRSTTTDKPMGPAKPCSVRLSDAEEAMVVDFRRRTLLPLDDLLGHLRETLPPLRIPDSVGVIDFHALERASLPKSLTCKLQEAAQLWSHSSVRGIEDVHCGIRHRVLRQQAHQCPIAQCIANQLYRL</sequence>
<dbReference type="EMBL" id="LAZR01000015">
    <property type="protein sequence ID" value="KKO06468.1"/>
    <property type="molecule type" value="Genomic_DNA"/>
</dbReference>
<protein>
    <submittedName>
        <fullName evidence="1">Uncharacterized protein</fullName>
    </submittedName>
</protein>
<organism evidence="1">
    <name type="scientific">marine sediment metagenome</name>
    <dbReference type="NCBI Taxonomy" id="412755"/>
    <lineage>
        <taxon>unclassified sequences</taxon>
        <taxon>metagenomes</taxon>
        <taxon>ecological metagenomes</taxon>
    </lineage>
</organism>
<proteinExistence type="predicted"/>
<evidence type="ECO:0000313" key="1">
    <source>
        <dbReference type="EMBL" id="KKO06468.1"/>
    </source>
</evidence>
<reference evidence="1" key="1">
    <citation type="journal article" date="2015" name="Nature">
        <title>Complex archaea that bridge the gap between prokaryotes and eukaryotes.</title>
        <authorList>
            <person name="Spang A."/>
            <person name="Saw J.H."/>
            <person name="Jorgensen S.L."/>
            <person name="Zaremba-Niedzwiedzka K."/>
            <person name="Martijn J."/>
            <person name="Lind A.E."/>
            <person name="van Eijk R."/>
            <person name="Schleper C."/>
            <person name="Guy L."/>
            <person name="Ettema T.J."/>
        </authorList>
    </citation>
    <scope>NUCLEOTIDE SEQUENCE</scope>
</reference>
<accession>A0A0F9W2K3</accession>
<gene>
    <name evidence="1" type="ORF">LCGC14_0062760</name>
</gene>